<name>A0A8J5XJT1_DIALT</name>
<protein>
    <recommendedName>
        <fullName evidence="4">tRNA pseudouridine synthase</fullName>
        <ecNumber evidence="4">5.4.99.12</ecNumber>
    </recommendedName>
</protein>
<dbReference type="GO" id="GO:1990481">
    <property type="term" value="P:mRNA pseudouridine synthesis"/>
    <property type="evidence" value="ECO:0007669"/>
    <property type="project" value="TreeGrafter"/>
</dbReference>
<dbReference type="Pfam" id="PF01416">
    <property type="entry name" value="PseudoU_synth_1"/>
    <property type="match status" value="1"/>
</dbReference>
<evidence type="ECO:0000313" key="7">
    <source>
        <dbReference type="Proteomes" id="UP000751190"/>
    </source>
</evidence>
<evidence type="ECO:0000256" key="1">
    <source>
        <dbReference type="ARBA" id="ARBA00009375"/>
    </source>
</evidence>
<dbReference type="Proteomes" id="UP000751190">
    <property type="component" value="Unassembled WGS sequence"/>
</dbReference>
<evidence type="ECO:0000256" key="3">
    <source>
        <dbReference type="ARBA" id="ARBA00023235"/>
    </source>
</evidence>
<sequence>MLADVARPPFIDDEDRSFVADGRDWAAVADVLRAAVDSPAPALPGDALAWAPPQLPPWREPPQMARVRTTWACSLAYYGPQFCGYAWQRDDPGRTVQGALERAIEPLLGGRHAAVLSCAGRTDAGVSATGQLASFYAWEPIELAELRDAVDACAPGSMRLLCARRVPREFHATFGAHWRRYVYLLPLRGADDDVCAGALDAQLAPLAGVERDYAALGRGLPSGKRTRATILHASARHVQLRPGGADARTVDAVRIELVADRFLRRQVRTLVATAVLCARDAARGMARPALLARACGGRQEDTAAAAPALGLCFAEAGYEPWARNRLAV</sequence>
<dbReference type="Gene3D" id="3.30.70.580">
    <property type="entry name" value="Pseudouridine synthase I, catalytic domain, N-terminal subdomain"/>
    <property type="match status" value="1"/>
</dbReference>
<dbReference type="OrthoDB" id="271910at2759"/>
<gene>
    <name evidence="6" type="ORF">KFE25_007676</name>
</gene>
<reference evidence="6" key="1">
    <citation type="submission" date="2021-05" db="EMBL/GenBank/DDBJ databases">
        <title>The genome of the haptophyte Pavlova lutheri (Diacronema luteri, Pavlovales) - a model for lipid biosynthesis in eukaryotic algae.</title>
        <authorList>
            <person name="Hulatt C.J."/>
            <person name="Posewitz M.C."/>
        </authorList>
    </citation>
    <scope>NUCLEOTIDE SEQUENCE</scope>
    <source>
        <strain evidence="6">NIVA-4/92</strain>
    </source>
</reference>
<dbReference type="InterPro" id="IPR020103">
    <property type="entry name" value="PsdUridine_synth_cat_dom_sf"/>
</dbReference>
<dbReference type="GO" id="GO:0003723">
    <property type="term" value="F:RNA binding"/>
    <property type="evidence" value="ECO:0007669"/>
    <property type="project" value="InterPro"/>
</dbReference>
<dbReference type="GO" id="GO:0005737">
    <property type="term" value="C:cytoplasm"/>
    <property type="evidence" value="ECO:0007669"/>
    <property type="project" value="TreeGrafter"/>
</dbReference>
<evidence type="ECO:0000256" key="4">
    <source>
        <dbReference type="RuleBase" id="RU003792"/>
    </source>
</evidence>
<evidence type="ECO:0000313" key="6">
    <source>
        <dbReference type="EMBL" id="KAG8469158.1"/>
    </source>
</evidence>
<proteinExistence type="inferred from homology"/>
<dbReference type="InterPro" id="IPR020095">
    <property type="entry name" value="PsdUridine_synth_TruA_C"/>
</dbReference>
<dbReference type="GO" id="GO:0031119">
    <property type="term" value="P:tRNA pseudouridine synthesis"/>
    <property type="evidence" value="ECO:0007669"/>
    <property type="project" value="TreeGrafter"/>
</dbReference>
<dbReference type="OMA" id="TIFHARA"/>
<comment type="similarity">
    <text evidence="1 4">Belongs to the tRNA pseudouridine synthase TruA family.</text>
</comment>
<dbReference type="PANTHER" id="PTHR11142">
    <property type="entry name" value="PSEUDOURIDYLATE SYNTHASE"/>
    <property type="match status" value="1"/>
</dbReference>
<dbReference type="GO" id="GO:0160147">
    <property type="term" value="F:tRNA pseudouridine(38-40) synthase activity"/>
    <property type="evidence" value="ECO:0007669"/>
    <property type="project" value="UniProtKB-EC"/>
</dbReference>
<dbReference type="InterPro" id="IPR020097">
    <property type="entry name" value="PsdUridine_synth_TruA_a/b_dom"/>
</dbReference>
<comment type="catalytic activity">
    <reaction evidence="4">
        <text>uridine(38/39/40) in tRNA = pseudouridine(38/39/40) in tRNA</text>
        <dbReference type="Rhea" id="RHEA:22376"/>
        <dbReference type="Rhea" id="RHEA-COMP:10085"/>
        <dbReference type="Rhea" id="RHEA-COMP:10087"/>
        <dbReference type="ChEBI" id="CHEBI:65314"/>
        <dbReference type="ChEBI" id="CHEBI:65315"/>
        <dbReference type="EC" id="5.4.99.12"/>
    </reaction>
</comment>
<keyword evidence="2 4" id="KW-0819">tRNA processing</keyword>
<evidence type="ECO:0000259" key="5">
    <source>
        <dbReference type="Pfam" id="PF01416"/>
    </source>
</evidence>
<dbReference type="InterPro" id="IPR020094">
    <property type="entry name" value="TruA/RsuA/RluB/E/F_N"/>
</dbReference>
<dbReference type="SUPFAM" id="SSF55120">
    <property type="entry name" value="Pseudouridine synthase"/>
    <property type="match status" value="1"/>
</dbReference>
<dbReference type="GO" id="GO:0005634">
    <property type="term" value="C:nucleus"/>
    <property type="evidence" value="ECO:0007669"/>
    <property type="project" value="TreeGrafter"/>
</dbReference>
<comment type="caution">
    <text evidence="6">The sequence shown here is derived from an EMBL/GenBank/DDBJ whole genome shotgun (WGS) entry which is preliminary data.</text>
</comment>
<dbReference type="PANTHER" id="PTHR11142:SF5">
    <property type="entry name" value="TRNA PSEUDOURIDINE(38_39) SYNTHASE"/>
    <property type="match status" value="1"/>
</dbReference>
<dbReference type="Gene3D" id="3.30.70.660">
    <property type="entry name" value="Pseudouridine synthase I, catalytic domain, C-terminal subdomain"/>
    <property type="match status" value="1"/>
</dbReference>
<keyword evidence="7" id="KW-1185">Reference proteome</keyword>
<evidence type="ECO:0000256" key="2">
    <source>
        <dbReference type="ARBA" id="ARBA00022694"/>
    </source>
</evidence>
<dbReference type="EC" id="5.4.99.12" evidence="4"/>
<feature type="domain" description="Pseudouridine synthase I TruA alpha/beta" evidence="5">
    <location>
        <begin position="212"/>
        <end position="319"/>
    </location>
</feature>
<accession>A0A8J5XJT1</accession>
<keyword evidence="3 4" id="KW-0413">Isomerase</keyword>
<organism evidence="6 7">
    <name type="scientific">Diacronema lutheri</name>
    <name type="common">Unicellular marine alga</name>
    <name type="synonym">Monochrysis lutheri</name>
    <dbReference type="NCBI Taxonomy" id="2081491"/>
    <lineage>
        <taxon>Eukaryota</taxon>
        <taxon>Haptista</taxon>
        <taxon>Haptophyta</taxon>
        <taxon>Pavlovophyceae</taxon>
        <taxon>Pavlovales</taxon>
        <taxon>Pavlovaceae</taxon>
        <taxon>Diacronema</taxon>
    </lineage>
</organism>
<dbReference type="AlphaFoldDB" id="A0A8J5XJT1"/>
<dbReference type="InterPro" id="IPR001406">
    <property type="entry name" value="PsdUridine_synth_TruA"/>
</dbReference>
<dbReference type="EMBL" id="JAGTXO010000003">
    <property type="protein sequence ID" value="KAG8469158.1"/>
    <property type="molecule type" value="Genomic_DNA"/>
</dbReference>